<evidence type="ECO:0000313" key="7">
    <source>
        <dbReference type="Proteomes" id="UP000317378"/>
    </source>
</evidence>
<dbReference type="RefSeq" id="WP_119101491.1">
    <property type="nucleotide sequence ID" value="NZ_QXMJ01000129.1"/>
</dbReference>
<reference evidence="6 7" key="1">
    <citation type="submission" date="2019-06" db="EMBL/GenBank/DDBJ databases">
        <title>Streptomyces sporangiiformans sp. nov., a novel actinomycete isolated from soil in Mount Song.</title>
        <authorList>
            <person name="Han L."/>
        </authorList>
    </citation>
    <scope>NUCLEOTIDE SEQUENCE [LARGE SCALE GENOMIC DNA]</scope>
    <source>
        <strain evidence="6 7">NEAU-SSA 1</strain>
    </source>
</reference>
<dbReference type="PANTHER" id="PTHR43585:SF2">
    <property type="entry name" value="ATP-GRASP ENZYME FSQD"/>
    <property type="match status" value="1"/>
</dbReference>
<gene>
    <name evidence="6" type="ORF">FGD71_018135</name>
</gene>
<keyword evidence="7" id="KW-1185">Reference proteome</keyword>
<evidence type="ECO:0000256" key="4">
    <source>
        <dbReference type="PROSITE-ProRule" id="PRU00409"/>
    </source>
</evidence>
<keyword evidence="3 4" id="KW-0067">ATP-binding</keyword>
<dbReference type="Gene3D" id="3.30.470.20">
    <property type="entry name" value="ATP-grasp fold, B domain"/>
    <property type="match status" value="1"/>
</dbReference>
<feature type="domain" description="ATP-grasp" evidence="5">
    <location>
        <begin position="139"/>
        <end position="332"/>
    </location>
</feature>
<evidence type="ECO:0000259" key="5">
    <source>
        <dbReference type="PROSITE" id="PS50975"/>
    </source>
</evidence>
<dbReference type="Pfam" id="PF13535">
    <property type="entry name" value="ATP-grasp_4"/>
    <property type="match status" value="1"/>
</dbReference>
<evidence type="ECO:0000256" key="3">
    <source>
        <dbReference type="ARBA" id="ARBA00022840"/>
    </source>
</evidence>
<name>A0A505DEG6_9ACTN</name>
<dbReference type="AlphaFoldDB" id="A0A505DEG6"/>
<dbReference type="InterPro" id="IPR011761">
    <property type="entry name" value="ATP-grasp"/>
</dbReference>
<comment type="caution">
    <text evidence="6">The sequence shown here is derived from an EMBL/GenBank/DDBJ whole genome shotgun (WGS) entry which is preliminary data.</text>
</comment>
<proteinExistence type="predicted"/>
<dbReference type="SUPFAM" id="SSF56059">
    <property type="entry name" value="Glutathione synthetase ATP-binding domain-like"/>
    <property type="match status" value="1"/>
</dbReference>
<dbReference type="Gene3D" id="3.30.1490.20">
    <property type="entry name" value="ATP-grasp fold, A domain"/>
    <property type="match status" value="1"/>
</dbReference>
<dbReference type="GO" id="GO:0046872">
    <property type="term" value="F:metal ion binding"/>
    <property type="evidence" value="ECO:0007669"/>
    <property type="project" value="InterPro"/>
</dbReference>
<protein>
    <submittedName>
        <fullName evidence="6">ATP-grasp domain-containing protein</fullName>
    </submittedName>
</protein>
<keyword evidence="2 4" id="KW-0547">Nucleotide-binding</keyword>
<dbReference type="GO" id="GO:0016874">
    <property type="term" value="F:ligase activity"/>
    <property type="evidence" value="ECO:0007669"/>
    <property type="project" value="UniProtKB-KW"/>
</dbReference>
<dbReference type="InterPro" id="IPR052032">
    <property type="entry name" value="ATP-dep_AA_Ligase"/>
</dbReference>
<organism evidence="6 7">
    <name type="scientific">Streptomyces sporangiiformans</name>
    <dbReference type="NCBI Taxonomy" id="2315329"/>
    <lineage>
        <taxon>Bacteria</taxon>
        <taxon>Bacillati</taxon>
        <taxon>Actinomycetota</taxon>
        <taxon>Actinomycetes</taxon>
        <taxon>Kitasatosporales</taxon>
        <taxon>Streptomycetaceae</taxon>
        <taxon>Streptomyces</taxon>
    </lineage>
</organism>
<evidence type="ECO:0000313" key="6">
    <source>
        <dbReference type="EMBL" id="TPQ20902.1"/>
    </source>
</evidence>
<evidence type="ECO:0000256" key="2">
    <source>
        <dbReference type="ARBA" id="ARBA00022741"/>
    </source>
</evidence>
<evidence type="ECO:0000256" key="1">
    <source>
        <dbReference type="ARBA" id="ARBA00022598"/>
    </source>
</evidence>
<dbReference type="OrthoDB" id="24041at2"/>
<keyword evidence="1" id="KW-0436">Ligase</keyword>
<dbReference type="GO" id="GO:0005524">
    <property type="term" value="F:ATP binding"/>
    <property type="evidence" value="ECO:0007669"/>
    <property type="project" value="UniProtKB-UniRule"/>
</dbReference>
<dbReference type="InterPro" id="IPR013815">
    <property type="entry name" value="ATP_grasp_subdomain_1"/>
</dbReference>
<dbReference type="PANTHER" id="PTHR43585">
    <property type="entry name" value="FUMIPYRROLE BIOSYNTHESIS PROTEIN C"/>
    <property type="match status" value="1"/>
</dbReference>
<sequence length="447" mass="48348">MTEAAPASGRPDDKARAFILTGSFPVIRRNPLYLTELSRRGLKILVITADSYREQAAEAMADTSNPASQITDIAYVTGDFTVQGAFVAGAVARTTAWRDTYTIVGAYAVGDYLAEPTGLLADGLGVRSPGLRASRASRAKFLQRWYLPELSPASLTIPAGERDTADLDAVAFPAVVKPASRASSSGVGTVTDLTALRRQLATYPDHEVVLVEQKVIGPEFSVESLVQDGRVIFASVTGKDTTDSHTGTFVELAHSVPSARDDLGDTLLDANRRLLDGLAFQDGITHSEWRVGEDGRPFLMEVAARTPGDGLLVLYQLATGRPLEPEILRIALGESATYPIPRRWTRQVYLEHDPGTLEDVIVDWPGVRPEWIGDSGVWPEIKPGAVDDPPTLRAVLVLKKRGSLLEPLSSSDDRSVTFFIDAPTPDALDAFEQRVRACVRIITGGRT</sequence>
<dbReference type="Proteomes" id="UP000317378">
    <property type="component" value="Unassembled WGS sequence"/>
</dbReference>
<accession>A0A505DEG6</accession>
<dbReference type="PROSITE" id="PS50975">
    <property type="entry name" value="ATP_GRASP"/>
    <property type="match status" value="1"/>
</dbReference>
<dbReference type="EMBL" id="VCHX02000129">
    <property type="protein sequence ID" value="TPQ20902.1"/>
    <property type="molecule type" value="Genomic_DNA"/>
</dbReference>